<evidence type="ECO:0000256" key="16">
    <source>
        <dbReference type="SAM" id="Phobius"/>
    </source>
</evidence>
<evidence type="ECO:0000256" key="8">
    <source>
        <dbReference type="ARBA" id="ARBA00023136"/>
    </source>
</evidence>
<evidence type="ECO:0000256" key="13">
    <source>
        <dbReference type="ARBA" id="ARBA00041418"/>
    </source>
</evidence>
<dbReference type="PANTHER" id="PTHR30474">
    <property type="entry name" value="CELL CYCLE PROTEIN"/>
    <property type="match status" value="1"/>
</dbReference>
<keyword evidence="5" id="KW-0133">Cell shape</keyword>
<evidence type="ECO:0000256" key="5">
    <source>
        <dbReference type="ARBA" id="ARBA00022960"/>
    </source>
</evidence>
<evidence type="ECO:0000313" key="18">
    <source>
        <dbReference type="Proteomes" id="UP000034207"/>
    </source>
</evidence>
<keyword evidence="6" id="KW-0573">Peptidoglycan synthesis</keyword>
<dbReference type="GO" id="GO:0005886">
    <property type="term" value="C:plasma membrane"/>
    <property type="evidence" value="ECO:0007669"/>
    <property type="project" value="TreeGrafter"/>
</dbReference>
<dbReference type="Pfam" id="PF01098">
    <property type="entry name" value="FTSW_RODA_SPOVE"/>
    <property type="match status" value="1"/>
</dbReference>
<dbReference type="InterPro" id="IPR001182">
    <property type="entry name" value="FtsW/RodA"/>
</dbReference>
<evidence type="ECO:0000313" key="17">
    <source>
        <dbReference type="EMBL" id="KKQ94829.1"/>
    </source>
</evidence>
<evidence type="ECO:0000256" key="15">
    <source>
        <dbReference type="ARBA" id="ARBA00049902"/>
    </source>
</evidence>
<organism evidence="17 18">
    <name type="scientific">candidate division CPR2 bacterium GW2011_GWC2_39_10</name>
    <dbReference type="NCBI Taxonomy" id="1618345"/>
    <lineage>
        <taxon>Bacteria</taxon>
        <taxon>Bacteria division CPR2</taxon>
    </lineage>
</organism>
<accession>A0A0G0P9M2</accession>
<dbReference type="STRING" id="1618345.UT18_C0007G0085"/>
<dbReference type="GO" id="GO:0009252">
    <property type="term" value="P:peptidoglycan biosynthetic process"/>
    <property type="evidence" value="ECO:0007669"/>
    <property type="project" value="UniProtKB-KW"/>
</dbReference>
<dbReference type="PANTHER" id="PTHR30474:SF2">
    <property type="entry name" value="PEPTIDOGLYCAN GLYCOSYLTRANSFERASE FTSW-RELATED"/>
    <property type="match status" value="1"/>
</dbReference>
<evidence type="ECO:0000256" key="6">
    <source>
        <dbReference type="ARBA" id="ARBA00022984"/>
    </source>
</evidence>
<dbReference type="GO" id="GO:0008955">
    <property type="term" value="F:peptidoglycan glycosyltransferase activity"/>
    <property type="evidence" value="ECO:0007669"/>
    <property type="project" value="UniProtKB-EC"/>
</dbReference>
<evidence type="ECO:0000256" key="4">
    <source>
        <dbReference type="ARBA" id="ARBA00022692"/>
    </source>
</evidence>
<evidence type="ECO:0000256" key="2">
    <source>
        <dbReference type="ARBA" id="ARBA00022676"/>
    </source>
</evidence>
<dbReference type="PATRIC" id="fig|1618345.3.peg.455"/>
<keyword evidence="7 16" id="KW-1133">Transmembrane helix</keyword>
<gene>
    <name evidence="17" type="ORF">UT18_C0007G0085</name>
</gene>
<evidence type="ECO:0000256" key="11">
    <source>
        <dbReference type="ARBA" id="ARBA00038053"/>
    </source>
</evidence>
<evidence type="ECO:0000256" key="10">
    <source>
        <dbReference type="ARBA" id="ARBA00033270"/>
    </source>
</evidence>
<comment type="similarity">
    <text evidence="11">Belongs to the SEDS family. FtsW subfamily.</text>
</comment>
<dbReference type="GO" id="GO:0032153">
    <property type="term" value="C:cell division site"/>
    <property type="evidence" value="ECO:0007669"/>
    <property type="project" value="TreeGrafter"/>
</dbReference>
<reference evidence="17 18" key="1">
    <citation type="journal article" date="2015" name="Nature">
        <title>rRNA introns, odd ribosomes, and small enigmatic genomes across a large radiation of phyla.</title>
        <authorList>
            <person name="Brown C.T."/>
            <person name="Hug L.A."/>
            <person name="Thomas B.C."/>
            <person name="Sharon I."/>
            <person name="Castelle C.J."/>
            <person name="Singh A."/>
            <person name="Wilkins M.J."/>
            <person name="Williams K.H."/>
            <person name="Banfield J.F."/>
        </authorList>
    </citation>
    <scope>NUCLEOTIDE SEQUENCE [LARGE SCALE GENOMIC DNA]</scope>
</reference>
<feature type="transmembrane region" description="Helical" evidence="16">
    <location>
        <begin position="186"/>
        <end position="210"/>
    </location>
</feature>
<feature type="transmembrane region" description="Helical" evidence="16">
    <location>
        <begin position="313"/>
        <end position="337"/>
    </location>
</feature>
<evidence type="ECO:0000256" key="3">
    <source>
        <dbReference type="ARBA" id="ARBA00022679"/>
    </source>
</evidence>
<keyword evidence="4 16" id="KW-0812">Transmembrane</keyword>
<evidence type="ECO:0000256" key="12">
    <source>
        <dbReference type="ARBA" id="ARBA00041185"/>
    </source>
</evidence>
<comment type="catalytic activity">
    <reaction evidence="15">
        <text>[GlcNAc-(1-&gt;4)-Mur2Ac(oyl-L-Ala-gamma-D-Glu-L-Lys-D-Ala-D-Ala)](n)-di-trans,octa-cis-undecaprenyl diphosphate + beta-D-GlcNAc-(1-&gt;4)-Mur2Ac(oyl-L-Ala-gamma-D-Glu-L-Lys-D-Ala-D-Ala)-di-trans,octa-cis-undecaprenyl diphosphate = [GlcNAc-(1-&gt;4)-Mur2Ac(oyl-L-Ala-gamma-D-Glu-L-Lys-D-Ala-D-Ala)](n+1)-di-trans,octa-cis-undecaprenyl diphosphate + di-trans,octa-cis-undecaprenyl diphosphate + H(+)</text>
        <dbReference type="Rhea" id="RHEA:23708"/>
        <dbReference type="Rhea" id="RHEA-COMP:9602"/>
        <dbReference type="Rhea" id="RHEA-COMP:9603"/>
        <dbReference type="ChEBI" id="CHEBI:15378"/>
        <dbReference type="ChEBI" id="CHEBI:58405"/>
        <dbReference type="ChEBI" id="CHEBI:60033"/>
        <dbReference type="ChEBI" id="CHEBI:78435"/>
        <dbReference type="EC" id="2.4.99.28"/>
    </reaction>
</comment>
<feature type="transmembrane region" description="Helical" evidence="16">
    <location>
        <begin position="18"/>
        <end position="36"/>
    </location>
</feature>
<dbReference type="EC" id="2.4.99.28" evidence="14"/>
<evidence type="ECO:0000256" key="7">
    <source>
        <dbReference type="ARBA" id="ARBA00022989"/>
    </source>
</evidence>
<name>A0A0G0P9M2_UNCC2</name>
<keyword evidence="3" id="KW-0808">Transferase</keyword>
<feature type="transmembrane region" description="Helical" evidence="16">
    <location>
        <begin position="237"/>
        <end position="255"/>
    </location>
</feature>
<dbReference type="Proteomes" id="UP000034207">
    <property type="component" value="Unassembled WGS sequence"/>
</dbReference>
<evidence type="ECO:0000256" key="14">
    <source>
        <dbReference type="ARBA" id="ARBA00044770"/>
    </source>
</evidence>
<feature type="transmembrane region" description="Helical" evidence="16">
    <location>
        <begin position="56"/>
        <end position="76"/>
    </location>
</feature>
<keyword evidence="2" id="KW-0328">Glycosyltransferase</keyword>
<dbReference type="AlphaFoldDB" id="A0A0G0P9M2"/>
<evidence type="ECO:0000256" key="9">
    <source>
        <dbReference type="ARBA" id="ARBA00032370"/>
    </source>
</evidence>
<protein>
    <recommendedName>
        <fullName evidence="12">Probable peptidoglycan glycosyltransferase FtsW</fullName>
        <ecNumber evidence="14">2.4.99.28</ecNumber>
    </recommendedName>
    <alternativeName>
        <fullName evidence="13">Cell division protein FtsW</fullName>
    </alternativeName>
    <alternativeName>
        <fullName evidence="10">Cell wall polymerase</fullName>
    </alternativeName>
    <alternativeName>
        <fullName evidence="9">Peptidoglycan polymerase</fullName>
    </alternativeName>
</protein>
<feature type="transmembrane region" description="Helical" evidence="16">
    <location>
        <begin position="282"/>
        <end position="301"/>
    </location>
</feature>
<dbReference type="GO" id="GO:0015648">
    <property type="term" value="F:lipid-linked peptidoglycan transporter activity"/>
    <property type="evidence" value="ECO:0007669"/>
    <property type="project" value="TreeGrafter"/>
</dbReference>
<comment type="subcellular location">
    <subcellularLocation>
        <location evidence="1">Membrane</location>
        <topology evidence="1">Multi-pass membrane protein</topology>
    </subcellularLocation>
</comment>
<feature type="transmembrane region" description="Helical" evidence="16">
    <location>
        <begin position="343"/>
        <end position="367"/>
    </location>
</feature>
<sequence length="405" mass="44990">MRNPISSNRLPRPHRPNYYLAIAVIGLCFFGLTMIFSASVTKSYAESGGQSTTTYLYHQLTSLIVGVCFWIAAYKIDYPLWRRFAPSLFYMSIFILIMVLLMGKTAGGAQRWLDLGIRTFQPTEAIKITFILFMAFWFEQRLSQINSANTVIPFALIIAFLGVLILKQPNLSTTIIISAIGMSMFFIAGANLPTIFSFFGAGVLAVALLIKNESYRFQRLMVFLNPGADKTDMGYQINQALIAIGSGGLLGLGFSESRQKLYYLPEATTDAIFPIIAEELGFIRAILIILVYLFIVVQGFKIAKKAPDEFSRLIAVGISTWFMVQVFVNIGAMLSILPLTGVPLVFISFGGSSLVFSLTAVGILLNISKYTKEEVLSENSGRRRRNGGSYLPGFGSNRRIRKKRI</sequence>
<feature type="transmembrane region" description="Helical" evidence="16">
    <location>
        <begin position="119"/>
        <end position="138"/>
    </location>
</feature>
<keyword evidence="8 16" id="KW-0472">Membrane</keyword>
<dbReference type="GO" id="GO:0051301">
    <property type="term" value="P:cell division"/>
    <property type="evidence" value="ECO:0007669"/>
    <property type="project" value="InterPro"/>
</dbReference>
<feature type="transmembrane region" description="Helical" evidence="16">
    <location>
        <begin position="88"/>
        <end position="107"/>
    </location>
</feature>
<evidence type="ECO:0000256" key="1">
    <source>
        <dbReference type="ARBA" id="ARBA00004141"/>
    </source>
</evidence>
<dbReference type="EMBL" id="LBVV01000007">
    <property type="protein sequence ID" value="KKQ94829.1"/>
    <property type="molecule type" value="Genomic_DNA"/>
</dbReference>
<dbReference type="GO" id="GO:0008360">
    <property type="term" value="P:regulation of cell shape"/>
    <property type="evidence" value="ECO:0007669"/>
    <property type="project" value="UniProtKB-KW"/>
</dbReference>
<comment type="caution">
    <text evidence="17">The sequence shown here is derived from an EMBL/GenBank/DDBJ whole genome shotgun (WGS) entry which is preliminary data.</text>
</comment>
<feature type="transmembrane region" description="Helical" evidence="16">
    <location>
        <begin position="150"/>
        <end position="166"/>
    </location>
</feature>
<proteinExistence type="inferred from homology"/>